<evidence type="ECO:0000313" key="10">
    <source>
        <dbReference type="Proteomes" id="UP000719412"/>
    </source>
</evidence>
<dbReference type="EMBL" id="JABDTM020025984">
    <property type="protein sequence ID" value="KAH0812515.1"/>
    <property type="molecule type" value="Genomic_DNA"/>
</dbReference>
<evidence type="ECO:0000256" key="3">
    <source>
        <dbReference type="ARBA" id="ARBA00022676"/>
    </source>
</evidence>
<accession>A0A8J6H5Z6</accession>
<dbReference type="AlphaFoldDB" id="A0A8J6H5Z6"/>
<protein>
    <recommendedName>
        <fullName evidence="8">Glycosyltransferase family 92 protein</fullName>
        <ecNumber evidence="8">2.4.1.-</ecNumber>
    </recommendedName>
</protein>
<dbReference type="GO" id="GO:0016020">
    <property type="term" value="C:membrane"/>
    <property type="evidence" value="ECO:0007669"/>
    <property type="project" value="UniProtKB-SubCell"/>
</dbReference>
<evidence type="ECO:0000256" key="5">
    <source>
        <dbReference type="ARBA" id="ARBA00022692"/>
    </source>
</evidence>
<keyword evidence="7" id="KW-0472">Membrane</keyword>
<keyword evidence="4 8" id="KW-0808">Transferase</keyword>
<dbReference type="InterPro" id="IPR008166">
    <property type="entry name" value="Glyco_transf_92"/>
</dbReference>
<keyword evidence="5" id="KW-0812">Transmembrane</keyword>
<gene>
    <name evidence="9" type="ORF">GEV33_010279</name>
</gene>
<keyword evidence="3 8" id="KW-0328">Glycosyltransferase</keyword>
<organism evidence="9 10">
    <name type="scientific">Tenebrio molitor</name>
    <name type="common">Yellow mealworm beetle</name>
    <dbReference type="NCBI Taxonomy" id="7067"/>
    <lineage>
        <taxon>Eukaryota</taxon>
        <taxon>Metazoa</taxon>
        <taxon>Ecdysozoa</taxon>
        <taxon>Arthropoda</taxon>
        <taxon>Hexapoda</taxon>
        <taxon>Insecta</taxon>
        <taxon>Pterygota</taxon>
        <taxon>Neoptera</taxon>
        <taxon>Endopterygota</taxon>
        <taxon>Coleoptera</taxon>
        <taxon>Polyphaga</taxon>
        <taxon>Cucujiformia</taxon>
        <taxon>Tenebrionidae</taxon>
        <taxon>Tenebrio</taxon>
    </lineage>
</organism>
<name>A0A8J6H5Z6_TENMO</name>
<evidence type="ECO:0000313" key="9">
    <source>
        <dbReference type="EMBL" id="KAH0812515.1"/>
    </source>
</evidence>
<dbReference type="EC" id="2.4.1.-" evidence="8"/>
<evidence type="ECO:0000256" key="8">
    <source>
        <dbReference type="RuleBase" id="RU366017"/>
    </source>
</evidence>
<evidence type="ECO:0000256" key="4">
    <source>
        <dbReference type="ARBA" id="ARBA00022679"/>
    </source>
</evidence>
<evidence type="ECO:0000256" key="6">
    <source>
        <dbReference type="ARBA" id="ARBA00022989"/>
    </source>
</evidence>
<comment type="similarity">
    <text evidence="2 8">Belongs to the glycosyltransferase 92 family.</text>
</comment>
<proteinExistence type="inferred from homology"/>
<dbReference type="GO" id="GO:0016757">
    <property type="term" value="F:glycosyltransferase activity"/>
    <property type="evidence" value="ECO:0007669"/>
    <property type="project" value="UniProtKB-UniRule"/>
</dbReference>
<dbReference type="GO" id="GO:0005737">
    <property type="term" value="C:cytoplasm"/>
    <property type="evidence" value="ECO:0007669"/>
    <property type="project" value="TreeGrafter"/>
</dbReference>
<sequence>MRRQDAGSWSDPLFCQTLSPNGHYHITKAIPTKIWSKSWNRNDSHIYHNPFLISCPTSVNTTSVYLSLNKNPCQIGCQKFKISLKPQPIKNTFTLCVKPLNFRKDISDHLLQWVAINRVLGADKIDLYVESVPKKTQKFLEFVQQRLNGSLEVRPHRRISEGVDHDVSTQVWQKRRYEIITYNDCLYRNLHTSHFVIPVDVDEIIVPRHVSTWAELLQDVSPEGEDSFASYTVRNAYYLRHFNVKRSQDKVFFLRDLTRSEFSAEGESGKSFVSTSNALTVFNHYALKGLKPGVRRNKFLKRESVQMNHYKDDCDTVILPECAKYLSSPVRIVDDVIVKYKKLFYKEYAKLVALLERQRL</sequence>
<reference evidence="9" key="2">
    <citation type="submission" date="2021-08" db="EMBL/GenBank/DDBJ databases">
        <authorList>
            <person name="Eriksson T."/>
        </authorList>
    </citation>
    <scope>NUCLEOTIDE SEQUENCE</scope>
    <source>
        <strain evidence="9">Stoneville</strain>
        <tissue evidence="9">Whole head</tissue>
    </source>
</reference>
<dbReference type="Pfam" id="PF01697">
    <property type="entry name" value="Glyco_transf_92"/>
    <property type="match status" value="1"/>
</dbReference>
<evidence type="ECO:0000256" key="1">
    <source>
        <dbReference type="ARBA" id="ARBA00004167"/>
    </source>
</evidence>
<keyword evidence="6" id="KW-1133">Transmembrane helix</keyword>
<comment type="subcellular location">
    <subcellularLocation>
        <location evidence="1">Membrane</location>
        <topology evidence="1">Single-pass membrane protein</topology>
    </subcellularLocation>
</comment>
<dbReference type="PANTHER" id="PTHR21461:SF69">
    <property type="entry name" value="GLYCOSYLTRANSFERASE FAMILY 92 PROTEIN"/>
    <property type="match status" value="1"/>
</dbReference>
<reference evidence="9" key="1">
    <citation type="journal article" date="2020" name="J Insects Food Feed">
        <title>The yellow mealworm (Tenebrio molitor) genome: a resource for the emerging insects as food and feed industry.</title>
        <authorList>
            <person name="Eriksson T."/>
            <person name="Andere A."/>
            <person name="Kelstrup H."/>
            <person name="Emery V."/>
            <person name="Picard C."/>
        </authorList>
    </citation>
    <scope>NUCLEOTIDE SEQUENCE</scope>
    <source>
        <strain evidence="9">Stoneville</strain>
        <tissue evidence="9">Whole head</tissue>
    </source>
</reference>
<dbReference type="PANTHER" id="PTHR21461">
    <property type="entry name" value="GLYCOSYLTRANSFERASE FAMILY 92 PROTEIN"/>
    <property type="match status" value="1"/>
</dbReference>
<comment type="caution">
    <text evidence="9">The sequence shown here is derived from an EMBL/GenBank/DDBJ whole genome shotgun (WGS) entry which is preliminary data.</text>
</comment>
<keyword evidence="10" id="KW-1185">Reference proteome</keyword>
<evidence type="ECO:0000256" key="7">
    <source>
        <dbReference type="ARBA" id="ARBA00023136"/>
    </source>
</evidence>
<evidence type="ECO:0000256" key="2">
    <source>
        <dbReference type="ARBA" id="ARBA00007647"/>
    </source>
</evidence>
<dbReference type="Proteomes" id="UP000719412">
    <property type="component" value="Unassembled WGS sequence"/>
</dbReference>